<comment type="caution">
    <text evidence="1">The sequence shown here is derived from an EMBL/GenBank/DDBJ whole genome shotgun (WGS) entry which is preliminary data.</text>
</comment>
<dbReference type="Proteomes" id="UP001341840">
    <property type="component" value="Unassembled WGS sequence"/>
</dbReference>
<evidence type="ECO:0000313" key="1">
    <source>
        <dbReference type="EMBL" id="MED6166199.1"/>
    </source>
</evidence>
<feature type="non-terminal residue" evidence="1">
    <location>
        <position position="1"/>
    </location>
</feature>
<proteinExistence type="predicted"/>
<reference evidence="1 2" key="1">
    <citation type="journal article" date="2023" name="Plants (Basel)">
        <title>Bridging the Gap: Combining Genomics and Transcriptomics Approaches to Understand Stylosanthes scabra, an Orphan Legume from the Brazilian Caatinga.</title>
        <authorList>
            <person name="Ferreira-Neto J.R.C."/>
            <person name="da Silva M.D."/>
            <person name="Binneck E."/>
            <person name="de Melo N.F."/>
            <person name="da Silva R.H."/>
            <person name="de Melo A.L.T.M."/>
            <person name="Pandolfi V."/>
            <person name="Bustamante F.O."/>
            <person name="Brasileiro-Vidal A.C."/>
            <person name="Benko-Iseppon A.M."/>
        </authorList>
    </citation>
    <scope>NUCLEOTIDE SEQUENCE [LARGE SCALE GENOMIC DNA]</scope>
    <source>
        <tissue evidence="1">Leaves</tissue>
    </source>
</reference>
<protein>
    <recommendedName>
        <fullName evidence="3">RNase H type-1 domain-containing protein</fullName>
    </recommendedName>
</protein>
<organism evidence="1 2">
    <name type="scientific">Stylosanthes scabra</name>
    <dbReference type="NCBI Taxonomy" id="79078"/>
    <lineage>
        <taxon>Eukaryota</taxon>
        <taxon>Viridiplantae</taxon>
        <taxon>Streptophyta</taxon>
        <taxon>Embryophyta</taxon>
        <taxon>Tracheophyta</taxon>
        <taxon>Spermatophyta</taxon>
        <taxon>Magnoliopsida</taxon>
        <taxon>eudicotyledons</taxon>
        <taxon>Gunneridae</taxon>
        <taxon>Pentapetalae</taxon>
        <taxon>rosids</taxon>
        <taxon>fabids</taxon>
        <taxon>Fabales</taxon>
        <taxon>Fabaceae</taxon>
        <taxon>Papilionoideae</taxon>
        <taxon>50 kb inversion clade</taxon>
        <taxon>dalbergioids sensu lato</taxon>
        <taxon>Dalbergieae</taxon>
        <taxon>Pterocarpus clade</taxon>
        <taxon>Stylosanthes</taxon>
    </lineage>
</organism>
<gene>
    <name evidence="1" type="ORF">PIB30_106789</name>
</gene>
<dbReference type="EMBL" id="JASCZI010125156">
    <property type="protein sequence ID" value="MED6166199.1"/>
    <property type="molecule type" value="Genomic_DNA"/>
</dbReference>
<accession>A0ABU6UZA1</accession>
<evidence type="ECO:0008006" key="3">
    <source>
        <dbReference type="Google" id="ProtNLM"/>
    </source>
</evidence>
<name>A0ABU6UZA1_9FABA</name>
<keyword evidence="2" id="KW-1185">Reference proteome</keyword>
<sequence length="64" mass="7049">EINKALKKPNLIGRAKERVEIGVQWRPPPKGWVKLNTEGSFLGNSGRAGGEFLCASLQERKQGC</sequence>
<evidence type="ECO:0000313" key="2">
    <source>
        <dbReference type="Proteomes" id="UP001341840"/>
    </source>
</evidence>